<keyword evidence="2" id="KW-0489">Methyltransferase</keyword>
<feature type="non-terminal residue" evidence="2">
    <location>
        <position position="327"/>
    </location>
</feature>
<proteinExistence type="predicted"/>
<dbReference type="InterPro" id="IPR054277">
    <property type="entry name" value="DUF7008"/>
</dbReference>
<sequence>MIALQEELDWDVYHRYGLISDAERAELVMPDTAAVPGIAFGERAFEIVLARKLAAGEVKTEWFARHGATPVTEIPAHWPEAYKRVVARRIEFIESRKDLALLERPEYKRRWHAEPWEKKEKAALKAWLLDRCETRQIWFAPTESGEEAPRVRTVVELANRLRDVCPEAVAVADLYDPDADFTDVIAQIVEAEHVPYLAAWRYKESGLRKRQQWEEVWHLQRQEDALNAERAEGEPERRLDIPVPPRYTSADFRKPSYWANRGKLDVPKERFISYPGAETDQDGSLVLGWAGWDHAQQAQALTDLAFNRLDEHGWADDRDKMTPLLAG</sequence>
<protein>
    <submittedName>
        <fullName evidence="2">DNA methylase</fullName>
    </submittedName>
</protein>
<reference evidence="2 3" key="1">
    <citation type="journal article" date="2013" name="Genome Announc.">
        <title>Draft Genome Sequence of the Lignocellulose Decomposer Thermobifida fusca Strain TM51.</title>
        <authorList>
            <person name="Toth A."/>
            <person name="Barna T."/>
            <person name="Nagy I."/>
            <person name="Horvath B."/>
            <person name="Nagy I."/>
            <person name="Tancsics A."/>
            <person name="Kriszt B."/>
            <person name="Baka E."/>
            <person name="Fekete C."/>
            <person name="Kukolya J."/>
        </authorList>
    </citation>
    <scope>NUCLEOTIDE SEQUENCE [LARGE SCALE GENOMIC DNA]</scope>
    <source>
        <strain evidence="2 3">TM51</strain>
    </source>
</reference>
<name>A0A9P2WRK2_THEFU</name>
<accession>A0A9P2WRK2</accession>
<keyword evidence="3" id="KW-1185">Reference proteome</keyword>
<keyword evidence="2" id="KW-0808">Transferase</keyword>
<dbReference type="REBASE" id="68540">
    <property type="entry name" value="TfuTM51ORF5252P"/>
</dbReference>
<comment type="caution">
    <text evidence="2">The sequence shown here is derived from an EMBL/GenBank/DDBJ whole genome shotgun (WGS) entry which is preliminary data.</text>
</comment>
<dbReference type="Pfam" id="PF22654">
    <property type="entry name" value="DUF7008"/>
    <property type="match status" value="1"/>
</dbReference>
<dbReference type="AlphaFoldDB" id="A0A9P2WRK2"/>
<evidence type="ECO:0000313" key="3">
    <source>
        <dbReference type="Proteomes" id="UP000014184"/>
    </source>
</evidence>
<organism evidence="2 3">
    <name type="scientific">Thermobifida fusca TM51</name>
    <dbReference type="NCBI Taxonomy" id="1169414"/>
    <lineage>
        <taxon>Bacteria</taxon>
        <taxon>Bacillati</taxon>
        <taxon>Actinomycetota</taxon>
        <taxon>Actinomycetes</taxon>
        <taxon>Streptosporangiales</taxon>
        <taxon>Nocardiopsidaceae</taxon>
        <taxon>Thermobifida</taxon>
    </lineage>
</organism>
<dbReference type="EMBL" id="AOSG01000024">
    <property type="protein sequence ID" value="EOR71911.1"/>
    <property type="molecule type" value="Genomic_DNA"/>
</dbReference>
<evidence type="ECO:0000259" key="1">
    <source>
        <dbReference type="Pfam" id="PF22654"/>
    </source>
</evidence>
<feature type="domain" description="DUF7008" evidence="1">
    <location>
        <begin position="1"/>
        <end position="327"/>
    </location>
</feature>
<gene>
    <name evidence="2" type="ORF">TM51_05252</name>
</gene>
<dbReference type="GO" id="GO:0032259">
    <property type="term" value="P:methylation"/>
    <property type="evidence" value="ECO:0007669"/>
    <property type="project" value="UniProtKB-KW"/>
</dbReference>
<evidence type="ECO:0000313" key="2">
    <source>
        <dbReference type="EMBL" id="EOR71911.1"/>
    </source>
</evidence>
<dbReference type="Proteomes" id="UP000014184">
    <property type="component" value="Unassembled WGS sequence"/>
</dbReference>
<dbReference type="GO" id="GO:0008168">
    <property type="term" value="F:methyltransferase activity"/>
    <property type="evidence" value="ECO:0007669"/>
    <property type="project" value="UniProtKB-KW"/>
</dbReference>
<dbReference type="NCBIfam" id="NF033451">
    <property type="entry name" value="BREX_2_MTaseX"/>
    <property type="match status" value="1"/>
</dbReference>